<dbReference type="Proteomes" id="UP000571857">
    <property type="component" value="Unassembled WGS sequence"/>
</dbReference>
<accession>A0ABD4HMZ2</accession>
<sequence>MKEIVTNVASKVSQYAVLAADSNTTGQKIVEGLQWLIAGGGLLLAVWGIVQITQAGRQGDSQGKMEGSWLIAGGILLLSVSGGTLISGVFSNPPGM</sequence>
<keyword evidence="1" id="KW-0812">Transmembrane</keyword>
<dbReference type="AlphaFoldDB" id="A0ABD4HMZ2"/>
<organism evidence="2 3">
    <name type="scientific">Enterococcus gallinarum</name>
    <dbReference type="NCBI Taxonomy" id="1353"/>
    <lineage>
        <taxon>Bacteria</taxon>
        <taxon>Bacillati</taxon>
        <taxon>Bacillota</taxon>
        <taxon>Bacilli</taxon>
        <taxon>Lactobacillales</taxon>
        <taxon>Enterococcaceae</taxon>
        <taxon>Enterococcus</taxon>
    </lineage>
</organism>
<evidence type="ECO:0000313" key="2">
    <source>
        <dbReference type="EMBL" id="MBA0972788.1"/>
    </source>
</evidence>
<proteinExistence type="predicted"/>
<reference evidence="2 3" key="1">
    <citation type="submission" date="2020-06" db="EMBL/GenBank/DDBJ databases">
        <title>Crossreactivity between MHC class I-restricted antigens from cancer cells and an enterococcal bacteriophage.</title>
        <authorList>
            <person name="Fluckiger A."/>
            <person name="Daillere R."/>
            <person name="Sassi M."/>
            <person name="Cattoir V."/>
            <person name="Kroemer G."/>
            <person name="Zitvogel L."/>
        </authorList>
    </citation>
    <scope>NUCLEOTIDE SEQUENCE [LARGE SCALE GENOMIC DNA]</scope>
    <source>
        <strain evidence="2 3">EG4</strain>
    </source>
</reference>
<feature type="transmembrane region" description="Helical" evidence="1">
    <location>
        <begin position="70"/>
        <end position="90"/>
    </location>
</feature>
<protein>
    <submittedName>
        <fullName evidence="2">Uncharacterized protein</fullName>
    </submittedName>
</protein>
<comment type="caution">
    <text evidence="2">The sequence shown here is derived from an EMBL/GenBank/DDBJ whole genome shotgun (WGS) entry which is preliminary data.</text>
</comment>
<keyword evidence="1" id="KW-1133">Transmembrane helix</keyword>
<name>A0ABD4HMZ2_ENTGA</name>
<evidence type="ECO:0000256" key="1">
    <source>
        <dbReference type="SAM" id="Phobius"/>
    </source>
</evidence>
<evidence type="ECO:0000313" key="3">
    <source>
        <dbReference type="Proteomes" id="UP000571857"/>
    </source>
</evidence>
<gene>
    <name evidence="2" type="ORF">HWH42_09375</name>
</gene>
<dbReference type="RefSeq" id="WP_138372329.1">
    <property type="nucleotide sequence ID" value="NZ_CAJSZC010000008.1"/>
</dbReference>
<dbReference type="EMBL" id="JABXJK010000048">
    <property type="protein sequence ID" value="MBA0972788.1"/>
    <property type="molecule type" value="Genomic_DNA"/>
</dbReference>
<feature type="transmembrane region" description="Helical" evidence="1">
    <location>
        <begin position="32"/>
        <end position="50"/>
    </location>
</feature>
<keyword evidence="1" id="KW-0472">Membrane</keyword>